<gene>
    <name evidence="1" type="ORF">LRAMOSA03431</name>
</gene>
<dbReference type="GO" id="GO:0030490">
    <property type="term" value="P:maturation of SSU-rRNA"/>
    <property type="evidence" value="ECO:0007669"/>
    <property type="project" value="InterPro"/>
</dbReference>
<dbReference type="EMBL" id="LK023346">
    <property type="protein sequence ID" value="CDS11168.1"/>
    <property type="molecule type" value="Genomic_DNA"/>
</dbReference>
<accession>A0A077WVY7</accession>
<protein>
    <submittedName>
        <fullName evidence="1">Uncharacterized protein</fullName>
    </submittedName>
</protein>
<dbReference type="PANTHER" id="PTHR15633:SF2">
    <property type="entry name" value="NUCLEOLAR PROTEIN 11"/>
    <property type="match status" value="1"/>
</dbReference>
<proteinExistence type="predicted"/>
<dbReference type="InterPro" id="IPR042859">
    <property type="entry name" value="NOL11"/>
</dbReference>
<dbReference type="PANTHER" id="PTHR15633">
    <property type="entry name" value="NUCLEOLAR PROTEIN 11"/>
    <property type="match status" value="1"/>
</dbReference>
<dbReference type="GO" id="GO:0003723">
    <property type="term" value="F:RNA binding"/>
    <property type="evidence" value="ECO:0007669"/>
    <property type="project" value="TreeGrafter"/>
</dbReference>
<dbReference type="AlphaFoldDB" id="A0A077WVY7"/>
<evidence type="ECO:0000313" key="1">
    <source>
        <dbReference type="EMBL" id="CDS11168.1"/>
    </source>
</evidence>
<sequence length="787" mass="87131">MPGVTLEDPFPIARFHNAIPSASVGKHFVVDLQPVDQPLATEDDPSDNLDQVLISVQSEGVKLYTTGDQKCLKSFTTPPGLVLAQPAVQRTIDETDYTFALVASSTDIPEKERNRIVWMWKSTQKSNDTDNRVSKTFDDRIHMLHVSSALTSQIILVNENGSIVLANNDLDRIIAKSSHTSAGPVVWSTVFVTSNPHVRPCCVSNSLVPVNSTIILTINADHNNSNHYTVNLFYCNVERRSIDPMVKIDLSLKEKPVSFTFDPTDGRITALGAAGTWIVSRMQLRHTSGHKVIGDIDTHLSMQLSGYQLYNDKLGNVASLATLDDSYVALVAPRIKKGTDGPEHVVSIWDVKYGTLQAERSLQLGDKTAYGKDKCVYSISVLPNNHLAISVSSVATGANTGKKKVKAMADAKSVVVLCPYYNEPISLMAAMGKMNATVDFLGNNDAIGMTKSGYEGIGQPVKSIHMSLDEIYANWVQDLDQSQHKEKDLISKLLNPTISVEEFTNVFFEGATGNKPEMSEKTGTAQTADVHKYNAIMGEKSWQKAKAEFSYHFISSILPKCFSSPSFWPLEVVLYLLQTGQMRSSYLNGGIINCVLERGDWALISIILHHVPDIPESDLITVLKAFIKARSSDALSTEIASTLFTKIIDSPHNDIFMQQAVKRLEAAELADVLDLVNEELESLSAKGKVQAFYSLIEFVNGVLDTHYPVIIMEPSLYDKIATLQELIEREAAVAEAMERLRGLVRPFDRKQRMLAMEKQQTASHKTPRHKDHSDQGIPAYRVEIFQF</sequence>
<dbReference type="OrthoDB" id="4349954at2759"/>
<reference evidence="1" key="1">
    <citation type="journal article" date="2014" name="Genome Announc.">
        <title>De novo whole-genome sequence and genome annotation of Lichtheimia ramosa.</title>
        <authorList>
            <person name="Linde J."/>
            <person name="Schwartze V."/>
            <person name="Binder U."/>
            <person name="Lass-Florl C."/>
            <person name="Voigt K."/>
            <person name="Horn F."/>
        </authorList>
    </citation>
    <scope>NUCLEOTIDE SEQUENCE</scope>
    <source>
        <strain evidence="1">JMRC FSU:6197</strain>
    </source>
</reference>
<name>A0A077WVY7_9FUNG</name>
<dbReference type="GO" id="GO:0005730">
    <property type="term" value="C:nucleolus"/>
    <property type="evidence" value="ECO:0007669"/>
    <property type="project" value="TreeGrafter"/>
</dbReference>
<organism evidence="1">
    <name type="scientific">Lichtheimia ramosa</name>
    <dbReference type="NCBI Taxonomy" id="688394"/>
    <lineage>
        <taxon>Eukaryota</taxon>
        <taxon>Fungi</taxon>
        <taxon>Fungi incertae sedis</taxon>
        <taxon>Mucoromycota</taxon>
        <taxon>Mucoromycotina</taxon>
        <taxon>Mucoromycetes</taxon>
        <taxon>Mucorales</taxon>
        <taxon>Lichtheimiaceae</taxon>
        <taxon>Lichtheimia</taxon>
    </lineage>
</organism>